<accession>B9Y429</accession>
<evidence type="ECO:0000313" key="5">
    <source>
        <dbReference type="EMBL" id="EEF69264.1"/>
    </source>
</evidence>
<keyword evidence="1" id="KW-0805">Transcription regulation</keyword>
<proteinExistence type="predicted"/>
<dbReference type="HOGENOM" id="CLU_083287_25_0_9"/>
<gene>
    <name evidence="5" type="ORF">HOLDEFILI_00560</name>
</gene>
<organism evidence="5 6">
    <name type="scientific">Holdemania filiformis DSM 12042</name>
    <dbReference type="NCBI Taxonomy" id="545696"/>
    <lineage>
        <taxon>Bacteria</taxon>
        <taxon>Bacillati</taxon>
        <taxon>Bacillota</taxon>
        <taxon>Erysipelotrichia</taxon>
        <taxon>Erysipelotrichales</taxon>
        <taxon>Erysipelotrichaceae</taxon>
        <taxon>Holdemania</taxon>
    </lineage>
</organism>
<dbReference type="eggNOG" id="COG1846">
    <property type="taxonomic scope" value="Bacteria"/>
</dbReference>
<dbReference type="SMART" id="SM00347">
    <property type="entry name" value="HTH_MARR"/>
    <property type="match status" value="1"/>
</dbReference>
<dbReference type="PANTHER" id="PTHR42756">
    <property type="entry name" value="TRANSCRIPTIONAL REGULATOR, MARR"/>
    <property type="match status" value="1"/>
</dbReference>
<dbReference type="InterPro" id="IPR036388">
    <property type="entry name" value="WH-like_DNA-bd_sf"/>
</dbReference>
<protein>
    <submittedName>
        <fullName evidence="5">Transcriptional regulator, MarR family</fullName>
    </submittedName>
</protein>
<dbReference type="STRING" id="545696.HOLDEFILI_00560"/>
<dbReference type="PRINTS" id="PR00598">
    <property type="entry name" value="HTHMARR"/>
</dbReference>
<dbReference type="RefSeq" id="WP_006057770.1">
    <property type="nucleotide sequence ID" value="NZ_GG657552.1"/>
</dbReference>
<dbReference type="InterPro" id="IPR000835">
    <property type="entry name" value="HTH_MarR-typ"/>
</dbReference>
<reference evidence="5 6" key="2">
    <citation type="submission" date="2009-02" db="EMBL/GenBank/DDBJ databases">
        <title>Draft genome sequence of Holdemania filiformis DSM 12042.</title>
        <authorList>
            <person name="Sudarsanam P."/>
            <person name="Ley R."/>
            <person name="Guruge J."/>
            <person name="Turnbaugh P.J."/>
            <person name="Mahowald M."/>
            <person name="Liep D."/>
            <person name="Gordon J."/>
        </authorList>
    </citation>
    <scope>NUCLEOTIDE SEQUENCE [LARGE SCALE GENOMIC DNA]</scope>
    <source>
        <strain evidence="5 6">DSM 12042</strain>
    </source>
</reference>
<dbReference type="GO" id="GO:0003700">
    <property type="term" value="F:DNA-binding transcription factor activity"/>
    <property type="evidence" value="ECO:0007669"/>
    <property type="project" value="InterPro"/>
</dbReference>
<dbReference type="Gene3D" id="1.10.10.10">
    <property type="entry name" value="Winged helix-like DNA-binding domain superfamily/Winged helix DNA-binding domain"/>
    <property type="match status" value="1"/>
</dbReference>
<dbReference type="EMBL" id="ACCF01000041">
    <property type="protein sequence ID" value="EEF69264.1"/>
    <property type="molecule type" value="Genomic_DNA"/>
</dbReference>
<comment type="caution">
    <text evidence="5">The sequence shown here is derived from an EMBL/GenBank/DDBJ whole genome shotgun (WGS) entry which is preliminary data.</text>
</comment>
<dbReference type="Proteomes" id="UP000005950">
    <property type="component" value="Unassembled WGS sequence"/>
</dbReference>
<sequence>MSKIRIPISNVEQMLKGYARLREAYSRFCAHSAAGEAFSPNEMNVLIFLSNNPSINTAKELTVTLGVSKGLVCRSVDALVRRGYLTSEEDAKDHRILHLRLTQKAAPVIGQMRVSMDHFSQTVTRGISEEELAVYTRVQHQIYANIEAMTNRKGD</sequence>
<reference evidence="5 6" key="1">
    <citation type="submission" date="2008-12" db="EMBL/GenBank/DDBJ databases">
        <authorList>
            <person name="Fulton L."/>
            <person name="Clifton S."/>
            <person name="Fulton B."/>
            <person name="Xu J."/>
            <person name="Minx P."/>
            <person name="Pepin K.H."/>
            <person name="Johnson M."/>
            <person name="Bhonagiri V."/>
            <person name="Nash W.E."/>
            <person name="Mardis E.R."/>
            <person name="Wilson R.K."/>
        </authorList>
    </citation>
    <scope>NUCLEOTIDE SEQUENCE [LARGE SCALE GENOMIC DNA]</scope>
    <source>
        <strain evidence="5 6">DSM 12042</strain>
    </source>
</reference>
<evidence type="ECO:0000313" key="6">
    <source>
        <dbReference type="Proteomes" id="UP000005950"/>
    </source>
</evidence>
<dbReference type="Pfam" id="PF12802">
    <property type="entry name" value="MarR_2"/>
    <property type="match status" value="1"/>
</dbReference>
<dbReference type="PANTHER" id="PTHR42756:SF1">
    <property type="entry name" value="TRANSCRIPTIONAL REPRESSOR OF EMRAB OPERON"/>
    <property type="match status" value="1"/>
</dbReference>
<dbReference type="AlphaFoldDB" id="B9Y429"/>
<dbReference type="SUPFAM" id="SSF46785">
    <property type="entry name" value="Winged helix' DNA-binding domain"/>
    <property type="match status" value="1"/>
</dbReference>
<evidence type="ECO:0000256" key="3">
    <source>
        <dbReference type="ARBA" id="ARBA00023163"/>
    </source>
</evidence>
<dbReference type="PROSITE" id="PS50995">
    <property type="entry name" value="HTH_MARR_2"/>
    <property type="match status" value="1"/>
</dbReference>
<name>B9Y429_9FIRM</name>
<dbReference type="InterPro" id="IPR036390">
    <property type="entry name" value="WH_DNA-bd_sf"/>
</dbReference>
<evidence type="ECO:0000256" key="2">
    <source>
        <dbReference type="ARBA" id="ARBA00023125"/>
    </source>
</evidence>
<keyword evidence="3" id="KW-0804">Transcription</keyword>
<feature type="domain" description="HTH marR-type" evidence="4">
    <location>
        <begin position="1"/>
        <end position="144"/>
    </location>
</feature>
<keyword evidence="2" id="KW-0238">DNA-binding</keyword>
<dbReference type="GO" id="GO:0003677">
    <property type="term" value="F:DNA binding"/>
    <property type="evidence" value="ECO:0007669"/>
    <property type="project" value="UniProtKB-KW"/>
</dbReference>
<dbReference type="OrthoDB" id="9795441at2"/>
<evidence type="ECO:0000259" key="4">
    <source>
        <dbReference type="PROSITE" id="PS50995"/>
    </source>
</evidence>
<evidence type="ECO:0000256" key="1">
    <source>
        <dbReference type="ARBA" id="ARBA00023015"/>
    </source>
</evidence>